<accession>A0ABM7MJY0</accession>
<evidence type="ECO:0000313" key="2">
    <source>
        <dbReference type="EMBL" id="BCO26606.1"/>
    </source>
</evidence>
<dbReference type="Proteomes" id="UP000824366">
    <property type="component" value="Chromosome"/>
</dbReference>
<organism evidence="2 3">
    <name type="scientific">Rhodoferax lithotrophicus</name>
    <dbReference type="NCBI Taxonomy" id="2798804"/>
    <lineage>
        <taxon>Bacteria</taxon>
        <taxon>Pseudomonadati</taxon>
        <taxon>Pseudomonadota</taxon>
        <taxon>Betaproteobacteria</taxon>
        <taxon>Burkholderiales</taxon>
        <taxon>Comamonadaceae</taxon>
        <taxon>Rhodoferax</taxon>
    </lineage>
</organism>
<evidence type="ECO:0000256" key="1">
    <source>
        <dbReference type="SAM" id="MobiDB-lite"/>
    </source>
</evidence>
<name>A0ABM7MJY0_9BURK</name>
<gene>
    <name evidence="2" type="ORF">MIZ03_1489</name>
</gene>
<proteinExistence type="predicted"/>
<protein>
    <submittedName>
        <fullName evidence="2">Uncharacterized protein</fullName>
    </submittedName>
</protein>
<sequence>MNADDAGPSGGEASMPRKSAHSYGIRAGRKNEFEVLQAISWHWVPL</sequence>
<keyword evidence="3" id="KW-1185">Reference proteome</keyword>
<dbReference type="EMBL" id="AP024238">
    <property type="protein sequence ID" value="BCO26606.1"/>
    <property type="molecule type" value="Genomic_DNA"/>
</dbReference>
<feature type="region of interest" description="Disordered" evidence="1">
    <location>
        <begin position="1"/>
        <end position="21"/>
    </location>
</feature>
<evidence type="ECO:0000313" key="3">
    <source>
        <dbReference type="Proteomes" id="UP000824366"/>
    </source>
</evidence>
<reference evidence="2 3" key="1">
    <citation type="journal article" date="2021" name="Microbiol. Spectr.">
        <title>A Single Bacterium Capable of Oxidation and Reduction of Iron at Circumneutral pH.</title>
        <authorList>
            <person name="Kato S."/>
            <person name="Ohkuma M."/>
        </authorList>
    </citation>
    <scope>NUCLEOTIDE SEQUENCE [LARGE SCALE GENOMIC DNA]</scope>
    <source>
        <strain evidence="2 3">MIZ03</strain>
    </source>
</reference>